<evidence type="ECO:0000313" key="2">
    <source>
        <dbReference type="Proteomes" id="UP001331761"/>
    </source>
</evidence>
<dbReference type="EMBL" id="WIXE01013353">
    <property type="protein sequence ID" value="KAK5975168.1"/>
    <property type="molecule type" value="Genomic_DNA"/>
</dbReference>
<organism evidence="1 2">
    <name type="scientific">Trichostrongylus colubriformis</name>
    <name type="common">Black scour worm</name>
    <dbReference type="NCBI Taxonomy" id="6319"/>
    <lineage>
        <taxon>Eukaryota</taxon>
        <taxon>Metazoa</taxon>
        <taxon>Ecdysozoa</taxon>
        <taxon>Nematoda</taxon>
        <taxon>Chromadorea</taxon>
        <taxon>Rhabditida</taxon>
        <taxon>Rhabditina</taxon>
        <taxon>Rhabditomorpha</taxon>
        <taxon>Strongyloidea</taxon>
        <taxon>Trichostrongylidae</taxon>
        <taxon>Trichostrongylus</taxon>
    </lineage>
</organism>
<reference evidence="1 2" key="1">
    <citation type="submission" date="2019-10" db="EMBL/GenBank/DDBJ databases">
        <title>Assembly and Annotation for the nematode Trichostrongylus colubriformis.</title>
        <authorList>
            <person name="Martin J."/>
        </authorList>
    </citation>
    <scope>NUCLEOTIDE SEQUENCE [LARGE SCALE GENOMIC DNA]</scope>
    <source>
        <strain evidence="1">G859</strain>
        <tissue evidence="1">Whole worm</tissue>
    </source>
</reference>
<dbReference type="Proteomes" id="UP001331761">
    <property type="component" value="Unassembled WGS sequence"/>
</dbReference>
<comment type="caution">
    <text evidence="1">The sequence shown here is derived from an EMBL/GenBank/DDBJ whole genome shotgun (WGS) entry which is preliminary data.</text>
</comment>
<protein>
    <submittedName>
        <fullName evidence="1">Uncharacterized protein</fullName>
    </submittedName>
</protein>
<evidence type="ECO:0000313" key="1">
    <source>
        <dbReference type="EMBL" id="KAK5975168.1"/>
    </source>
</evidence>
<accession>A0AAN8ILL5</accession>
<gene>
    <name evidence="1" type="ORF">GCK32_003458</name>
</gene>
<sequence>MVDPCIIQRHHLKEPRLHECSLCDFSHHACSSDVRAHI</sequence>
<name>A0AAN8ILL5_TRICO</name>
<keyword evidence="2" id="KW-1185">Reference proteome</keyword>
<dbReference type="AlphaFoldDB" id="A0AAN8ILL5"/>
<proteinExistence type="predicted"/>
<feature type="non-terminal residue" evidence="1">
    <location>
        <position position="38"/>
    </location>
</feature>